<evidence type="ECO:0000256" key="1">
    <source>
        <dbReference type="ARBA" id="ARBA00004167"/>
    </source>
</evidence>
<evidence type="ECO:0000259" key="5">
    <source>
        <dbReference type="Pfam" id="PF04357"/>
    </source>
</evidence>
<dbReference type="STRING" id="1703779.AMJ83_04330"/>
<dbReference type="EMBL" id="LJUJ01000006">
    <property type="protein sequence ID" value="KPK64048.1"/>
    <property type="molecule type" value="Genomic_DNA"/>
</dbReference>
<comment type="caution">
    <text evidence="6">The sequence shown here is derived from an EMBL/GenBank/DDBJ whole genome shotgun (WGS) entry which is preliminary data.</text>
</comment>
<keyword evidence="2" id="KW-0812">Transmembrane</keyword>
<comment type="subcellular location">
    <subcellularLocation>
        <location evidence="1">Membrane</location>
        <topology evidence="1">Single-pass membrane protein</topology>
    </subcellularLocation>
</comment>
<evidence type="ECO:0000256" key="4">
    <source>
        <dbReference type="ARBA" id="ARBA00023136"/>
    </source>
</evidence>
<feature type="domain" description="Translocation and assembly module TamB C-terminal" evidence="5">
    <location>
        <begin position="765"/>
        <end position="1103"/>
    </location>
</feature>
<evidence type="ECO:0000256" key="3">
    <source>
        <dbReference type="ARBA" id="ARBA00022989"/>
    </source>
</evidence>
<dbReference type="GO" id="GO:0009306">
    <property type="term" value="P:protein secretion"/>
    <property type="evidence" value="ECO:0007669"/>
    <property type="project" value="InterPro"/>
</dbReference>
<keyword evidence="3" id="KW-1133">Transmembrane helix</keyword>
<dbReference type="GO" id="GO:0097347">
    <property type="term" value="C:TAM protein secretion complex"/>
    <property type="evidence" value="ECO:0007669"/>
    <property type="project" value="TreeGrafter"/>
</dbReference>
<name>A0A0S8FTE4_UNCW3</name>
<dbReference type="Proteomes" id="UP000051373">
    <property type="component" value="Unassembled WGS sequence"/>
</dbReference>
<evidence type="ECO:0000313" key="7">
    <source>
        <dbReference type="Proteomes" id="UP000051373"/>
    </source>
</evidence>
<dbReference type="InterPro" id="IPR007452">
    <property type="entry name" value="TamB_C"/>
</dbReference>
<protein>
    <recommendedName>
        <fullName evidence="5">Translocation and assembly module TamB C-terminal domain-containing protein</fullName>
    </recommendedName>
</protein>
<keyword evidence="4" id="KW-0472">Membrane</keyword>
<proteinExistence type="predicted"/>
<sequence>MRKLVLIPVISGALLAIVFLLAGTPFVLAIVKEKIETAVNQSTGVPLMIGRLRGNLFYATQLEDIDFANTIQVEKLRVKYNPFRLLAKQVEITSIQISGVHVDFDRLEAFLKTLPEKTEETKAETKAETRAFGITIREFSIMDSDLFGTVGNTSLRVLLATRGSLMHDQFELDSLCIVTENSQVMISGSIPLNEQDDISLEFDMAVTVEELGIPGFAGEINGRGSVSGKFSAIALQGIMQLDVRYLENSLSGDVALEWLIPNFRDLNVEARLLAKTLPLRKDSDRPDRWDLSLKINDANLDCDVSSNLGDLSLRGVLKSDFTEPYFKGTVEGRFDYADFEPSFSGRLYYRNDTLELSEFELLSRRVDVGMALLLRTDTKRILKAEADLVCNDLSVVDNFFNSGQAITGKLRCRLSASGTLDNSLASATVGMSDVVIYGEKIPVALFDLSVQNSTVRLDSGFIESERGKITLAGSCDLQSLDFTASLYSDGIVFKPPEVFGTTTLPLGGTVGLDLAAQGNVHAPRVQGEIFVNDFVYDTLYFGNYHLECRLDADTLQFSFMTEKEDLVLDATMILGGVFPYTANLELRHYVVDRYITPATGYVTARISAEGALVQIIDASGSVAIDTVKLFVEGQPIENVGTINVQLKDRIFHLRSCEVIIAGQYLHANGSIPLEFAAGSIDITASSGQIQLADIAYLLPHDPAIRGLLRFDLRVQGVQKALDVDGMLSLTDASYKAGNISVDSVNGLLRFKNGLATVDRLTGKVNKGRFEVVGFADVSRGLIDTMLLQIKLNRIDYTNKDFGYIVCSADLHAGARKDSLRISGEVIIDEAAYTAPMRLQTYVRLLTNANRPAPQQPEMAKRIYCDISIVVPDSVVIDNNVADLAVKADLQLKGYLARLNVYGTIAALDEGKIHYLGKKFTIVNAVIQFDDPYKIDPVIELMATSTITAADGDYEIFLLLEGTATTWQLELNSDPPLPEQDIVSLILIGQRRPGGAGGMAKELDLKGKVRDYALDMVRHNIEKKTEEILGLDKFTLSGDLSDPSTMRIGIEKSIAEDFRLHYSTGVESWELYQVGASYDLTDKLSIFTLYDQENRNTSVDLEYHLKIK</sequence>
<gene>
    <name evidence="6" type="ORF">AMJ83_04330</name>
</gene>
<evidence type="ECO:0000313" key="6">
    <source>
        <dbReference type="EMBL" id="KPK64048.1"/>
    </source>
</evidence>
<dbReference type="GO" id="GO:0005886">
    <property type="term" value="C:plasma membrane"/>
    <property type="evidence" value="ECO:0007669"/>
    <property type="project" value="InterPro"/>
</dbReference>
<reference evidence="6 7" key="1">
    <citation type="journal article" date="2015" name="Microbiome">
        <title>Genomic resolution of linkages in carbon, nitrogen, and sulfur cycling among widespread estuary sediment bacteria.</title>
        <authorList>
            <person name="Baker B.J."/>
            <person name="Lazar C.S."/>
            <person name="Teske A.P."/>
            <person name="Dick G.J."/>
        </authorList>
    </citation>
    <scope>NUCLEOTIDE SEQUENCE [LARGE SCALE GENOMIC DNA]</scope>
    <source>
        <strain evidence="6">SM23_42</strain>
    </source>
</reference>
<dbReference type="AlphaFoldDB" id="A0A0S8FTE4"/>
<evidence type="ECO:0000256" key="2">
    <source>
        <dbReference type="ARBA" id="ARBA00022692"/>
    </source>
</evidence>
<dbReference type="Pfam" id="PF04357">
    <property type="entry name" value="TamB"/>
    <property type="match status" value="1"/>
</dbReference>
<dbReference type="PANTHER" id="PTHR36985">
    <property type="entry name" value="TRANSLOCATION AND ASSEMBLY MODULE SUBUNIT TAMB"/>
    <property type="match status" value="1"/>
</dbReference>
<organism evidence="6 7">
    <name type="scientific">candidate division WOR_3 bacterium SM23_42</name>
    <dbReference type="NCBI Taxonomy" id="1703779"/>
    <lineage>
        <taxon>Bacteria</taxon>
        <taxon>Bacteria division WOR-3</taxon>
    </lineage>
</organism>
<accession>A0A0S8FTE4</accession>
<dbReference type="PANTHER" id="PTHR36985:SF1">
    <property type="entry name" value="TRANSLOCATION AND ASSEMBLY MODULE SUBUNIT TAMB"/>
    <property type="match status" value="1"/>
</dbReference>